<dbReference type="InterPro" id="IPR020845">
    <property type="entry name" value="AMP-binding_CS"/>
</dbReference>
<dbReference type="AlphaFoldDB" id="A0A075UUS0"/>
<evidence type="ECO:0000256" key="3">
    <source>
        <dbReference type="ARBA" id="ARBA00022553"/>
    </source>
</evidence>
<keyword evidence="3" id="KW-0597">Phosphoprotein</keyword>
<gene>
    <name evidence="6" type="ORF">AJAP_16240</name>
</gene>
<dbReference type="GO" id="GO:0044550">
    <property type="term" value="P:secondary metabolite biosynthetic process"/>
    <property type="evidence" value="ECO:0007669"/>
    <property type="project" value="TreeGrafter"/>
</dbReference>
<dbReference type="PROSITE" id="PS00012">
    <property type="entry name" value="PHOSPHOPANTETHEINE"/>
    <property type="match status" value="1"/>
</dbReference>
<dbReference type="Pfam" id="PF13193">
    <property type="entry name" value="AMP-binding_C"/>
    <property type="match status" value="1"/>
</dbReference>
<dbReference type="EMBL" id="CP008953">
    <property type="protein sequence ID" value="AIG76121.1"/>
    <property type="molecule type" value="Genomic_DNA"/>
</dbReference>
<dbReference type="Gene3D" id="1.10.1200.10">
    <property type="entry name" value="ACP-like"/>
    <property type="match status" value="1"/>
</dbReference>
<dbReference type="SUPFAM" id="SSF52777">
    <property type="entry name" value="CoA-dependent acyltransferases"/>
    <property type="match status" value="1"/>
</dbReference>
<evidence type="ECO:0000256" key="4">
    <source>
        <dbReference type="SAM" id="MobiDB-lite"/>
    </source>
</evidence>
<evidence type="ECO:0000313" key="6">
    <source>
        <dbReference type="EMBL" id="AIG76121.1"/>
    </source>
</evidence>
<dbReference type="InterPro" id="IPR000873">
    <property type="entry name" value="AMP-dep_synth/lig_dom"/>
</dbReference>
<dbReference type="Gene3D" id="3.30.559.30">
    <property type="entry name" value="Nonribosomal peptide synthetase, condensation domain"/>
    <property type="match status" value="1"/>
</dbReference>
<name>A0A075UUS0_9PSEU</name>
<dbReference type="GO" id="GO:0031177">
    <property type="term" value="F:phosphopantetheine binding"/>
    <property type="evidence" value="ECO:0007669"/>
    <property type="project" value="InterPro"/>
</dbReference>
<proteinExistence type="predicted"/>
<dbReference type="eggNOG" id="COG1020">
    <property type="taxonomic scope" value="Bacteria"/>
</dbReference>
<dbReference type="InterPro" id="IPR025110">
    <property type="entry name" value="AMP-bd_C"/>
</dbReference>
<keyword evidence="7" id="KW-1185">Reference proteome</keyword>
<dbReference type="KEGG" id="aja:AJAP_16240"/>
<dbReference type="Proteomes" id="UP000028492">
    <property type="component" value="Chromosome"/>
</dbReference>
<dbReference type="Gene3D" id="3.40.50.12780">
    <property type="entry name" value="N-terminal domain of ligase-like"/>
    <property type="match status" value="1"/>
</dbReference>
<dbReference type="InterPro" id="IPR010071">
    <property type="entry name" value="AA_adenyl_dom"/>
</dbReference>
<accession>A0A075UUS0</accession>
<dbReference type="STRING" id="208439.AJAP_16240"/>
<dbReference type="NCBIfam" id="TIGR01733">
    <property type="entry name" value="AA-adenyl-dom"/>
    <property type="match status" value="1"/>
</dbReference>
<sequence>MSGIEIEPVALLRAARPAGESDIASRVTLPFPLGWPEHQSAEFRLESVSTAWDPVSLERLRALASAASGSPVDTVVAATSVLLARFTRSADVAVAAVARPVGGTPPTVSVVAGELSSDASFAEVLESIAAGEGQPVQQLAPGRDGVPIVVAPAGTSLSPLSLAGTTLWLTVEDDFATTLYYDAGSWSRADAERIVGHLAALLRAAAAEPALPVAALDIGAEAGTEFPDTTVAYEDLTSAPERFVRWAGRAPDRMAVVHGDVAWTYGDLLERVSRLRDALAANGVGPGTRVALLLDRSPELVAATLAVSLSGAAYVGLDLNEPGPRLATMLDDADCRLILTRAADDSRLPEGDHPVLVVDDVLEGQGSTGEFVSPAPGDACYVTYTSGSTGLPKGVLVPHRGLTNLVNWYQETFEVVPGDRMPQLARPSFDGWSLEVWPCLANGATLCIPDEGIRRSAVELARWLCREEITTCFVTTALGVELFGQPWAELGSRLRSLLVGGEKLPAYPPPGLPFRLYNVYGPTETSMLATCGEMSTPRSGAPPIGTPLANVEAHVLDERLSPVPAGAVGELYLGGEGVALGYLNRPELTALKFVDGPSGRQYATGDLVRVRPGGSIEFVGRVDNQVKLRGFRIELGEVEAAVRSLPGVRDAVAVIHTPESGGGRLMAYVRPDPRRRPDGSGLRARLSEVLPDYMVPTEVTVLDAFPLTPHGKTDRGELARRAPSGGGDGDAPATDLERVLAELWCEVLSIGSVSREDSFFDLGGDSLTAMRLAARARARGIRLGAEHLFEYEVLHELAAELEQGETNPGEAA</sequence>
<dbReference type="PROSITE" id="PS00455">
    <property type="entry name" value="AMP_BINDING"/>
    <property type="match status" value="1"/>
</dbReference>
<dbReference type="InterPro" id="IPR045851">
    <property type="entry name" value="AMP-bd_C_sf"/>
</dbReference>
<organism evidence="6 7">
    <name type="scientific">Amycolatopsis japonica</name>
    <dbReference type="NCBI Taxonomy" id="208439"/>
    <lineage>
        <taxon>Bacteria</taxon>
        <taxon>Bacillati</taxon>
        <taxon>Actinomycetota</taxon>
        <taxon>Actinomycetes</taxon>
        <taxon>Pseudonocardiales</taxon>
        <taxon>Pseudonocardiaceae</taxon>
        <taxon>Amycolatopsis</taxon>
        <taxon>Amycolatopsis japonica group</taxon>
    </lineage>
</organism>
<reference evidence="6 7" key="1">
    <citation type="journal article" date="2014" name="J. Biotechnol.">
        <title>Complete genome sequence of the actinobacterium Amycolatopsis japonica MG417-CF17(T) (=DSM 44213T) producing (S,S)-N,N'-ethylenediaminedisuccinic acid.</title>
        <authorList>
            <person name="Stegmann E."/>
            <person name="Albersmeier A."/>
            <person name="Spohn M."/>
            <person name="Gert H."/>
            <person name="Weber T."/>
            <person name="Wohlleben W."/>
            <person name="Kalinowski J."/>
            <person name="Ruckert C."/>
        </authorList>
    </citation>
    <scope>NUCLEOTIDE SEQUENCE [LARGE SCALE GENOMIC DNA]</scope>
    <source>
        <strain evidence="7">MG417-CF17 (DSM 44213)</strain>
    </source>
</reference>
<evidence type="ECO:0000256" key="1">
    <source>
        <dbReference type="ARBA" id="ARBA00001957"/>
    </source>
</evidence>
<dbReference type="InterPro" id="IPR036736">
    <property type="entry name" value="ACP-like_sf"/>
</dbReference>
<evidence type="ECO:0000313" key="7">
    <source>
        <dbReference type="Proteomes" id="UP000028492"/>
    </source>
</evidence>
<dbReference type="Pfam" id="PF00550">
    <property type="entry name" value="PP-binding"/>
    <property type="match status" value="1"/>
</dbReference>
<dbReference type="InterPro" id="IPR042099">
    <property type="entry name" value="ANL_N_sf"/>
</dbReference>
<dbReference type="CDD" id="cd05930">
    <property type="entry name" value="A_NRPS"/>
    <property type="match status" value="1"/>
</dbReference>
<evidence type="ECO:0000259" key="5">
    <source>
        <dbReference type="PROSITE" id="PS50075"/>
    </source>
</evidence>
<dbReference type="GO" id="GO:0005737">
    <property type="term" value="C:cytoplasm"/>
    <property type="evidence" value="ECO:0007669"/>
    <property type="project" value="TreeGrafter"/>
</dbReference>
<dbReference type="SUPFAM" id="SSF47336">
    <property type="entry name" value="ACP-like"/>
    <property type="match status" value="1"/>
</dbReference>
<keyword evidence="2" id="KW-0596">Phosphopantetheine</keyword>
<dbReference type="PROSITE" id="PS50075">
    <property type="entry name" value="CARRIER"/>
    <property type="match status" value="1"/>
</dbReference>
<dbReference type="PANTHER" id="PTHR45527">
    <property type="entry name" value="NONRIBOSOMAL PEPTIDE SYNTHETASE"/>
    <property type="match status" value="1"/>
</dbReference>
<dbReference type="HOGENOM" id="CLU_000022_2_12_11"/>
<dbReference type="PANTHER" id="PTHR45527:SF1">
    <property type="entry name" value="FATTY ACID SYNTHASE"/>
    <property type="match status" value="1"/>
</dbReference>
<dbReference type="Gene3D" id="3.30.300.30">
    <property type="match status" value="1"/>
</dbReference>
<dbReference type="InterPro" id="IPR006162">
    <property type="entry name" value="Ppantetheine_attach_site"/>
</dbReference>
<feature type="domain" description="Carrier" evidence="5">
    <location>
        <begin position="731"/>
        <end position="805"/>
    </location>
</feature>
<dbReference type="FunFam" id="1.10.1200.10:FF:000005">
    <property type="entry name" value="Nonribosomal peptide synthetase 1"/>
    <property type="match status" value="1"/>
</dbReference>
<protein>
    <recommendedName>
        <fullName evidence="5">Carrier domain-containing protein</fullName>
    </recommendedName>
</protein>
<dbReference type="GO" id="GO:0043041">
    <property type="term" value="P:amino acid activation for nonribosomal peptide biosynthetic process"/>
    <property type="evidence" value="ECO:0007669"/>
    <property type="project" value="TreeGrafter"/>
</dbReference>
<comment type="cofactor">
    <cofactor evidence="1">
        <name>pantetheine 4'-phosphate</name>
        <dbReference type="ChEBI" id="CHEBI:47942"/>
    </cofactor>
</comment>
<dbReference type="InterPro" id="IPR009081">
    <property type="entry name" value="PP-bd_ACP"/>
</dbReference>
<dbReference type="SUPFAM" id="SSF56801">
    <property type="entry name" value="Acetyl-CoA synthetase-like"/>
    <property type="match status" value="1"/>
</dbReference>
<dbReference type="Pfam" id="PF00501">
    <property type="entry name" value="AMP-binding"/>
    <property type="match status" value="1"/>
</dbReference>
<evidence type="ECO:0000256" key="2">
    <source>
        <dbReference type="ARBA" id="ARBA00022450"/>
    </source>
</evidence>
<feature type="region of interest" description="Disordered" evidence="4">
    <location>
        <begin position="712"/>
        <end position="733"/>
    </location>
</feature>
<dbReference type="InterPro" id="IPR020806">
    <property type="entry name" value="PKS_PP-bd"/>
</dbReference>
<dbReference type="RefSeq" id="WP_148311515.1">
    <property type="nucleotide sequence ID" value="NZ_CP008953.1"/>
</dbReference>
<dbReference type="SMART" id="SM00823">
    <property type="entry name" value="PKS_PP"/>
    <property type="match status" value="1"/>
</dbReference>